<comment type="similarity">
    <text evidence="1">Belongs to the 4-hydroxybenzoyl-CoA thioesterase family.</text>
</comment>
<dbReference type="CDD" id="cd00586">
    <property type="entry name" value="4HBT"/>
    <property type="match status" value="1"/>
</dbReference>
<gene>
    <name evidence="3" type="ORF">SAMN04489725_10414</name>
</gene>
<evidence type="ECO:0000256" key="1">
    <source>
        <dbReference type="ARBA" id="ARBA00005953"/>
    </source>
</evidence>
<dbReference type="SUPFAM" id="SSF54637">
    <property type="entry name" value="Thioesterase/thiol ester dehydrase-isomerase"/>
    <property type="match status" value="1"/>
</dbReference>
<accession>A0A1H2SER7</accession>
<protein>
    <submittedName>
        <fullName evidence="3">Acyl-CoA thioester hydrolase</fullName>
    </submittedName>
</protein>
<dbReference type="InterPro" id="IPR050563">
    <property type="entry name" value="4-hydroxybenzoyl-CoA_TE"/>
</dbReference>
<dbReference type="Proteomes" id="UP000182589">
    <property type="component" value="Unassembled WGS sequence"/>
</dbReference>
<dbReference type="AlphaFoldDB" id="A0A1H2SER7"/>
<dbReference type="Pfam" id="PF13279">
    <property type="entry name" value="4HBT_2"/>
    <property type="match status" value="1"/>
</dbReference>
<dbReference type="NCBIfam" id="TIGR00051">
    <property type="entry name" value="YbgC/FadM family acyl-CoA thioesterase"/>
    <property type="match status" value="1"/>
</dbReference>
<dbReference type="InterPro" id="IPR006684">
    <property type="entry name" value="YbgC/YbaW"/>
</dbReference>
<organism evidence="3 4">
    <name type="scientific">Alicyclobacillus hesperidum</name>
    <dbReference type="NCBI Taxonomy" id="89784"/>
    <lineage>
        <taxon>Bacteria</taxon>
        <taxon>Bacillati</taxon>
        <taxon>Bacillota</taxon>
        <taxon>Bacilli</taxon>
        <taxon>Bacillales</taxon>
        <taxon>Alicyclobacillaceae</taxon>
        <taxon>Alicyclobacillus</taxon>
    </lineage>
</organism>
<dbReference type="EMBL" id="FNOJ01000004">
    <property type="protein sequence ID" value="SDW29624.1"/>
    <property type="molecule type" value="Genomic_DNA"/>
</dbReference>
<dbReference type="Gene3D" id="3.10.129.10">
    <property type="entry name" value="Hotdog Thioesterase"/>
    <property type="match status" value="1"/>
</dbReference>
<keyword evidence="2 3" id="KW-0378">Hydrolase</keyword>
<dbReference type="PIRSF" id="PIRSF003230">
    <property type="entry name" value="YbgC"/>
    <property type="match status" value="1"/>
</dbReference>
<evidence type="ECO:0000313" key="3">
    <source>
        <dbReference type="EMBL" id="SDW29624.1"/>
    </source>
</evidence>
<evidence type="ECO:0000313" key="4">
    <source>
        <dbReference type="Proteomes" id="UP000182589"/>
    </source>
</evidence>
<name>A0A1H2SER7_9BACL</name>
<proteinExistence type="inferred from homology"/>
<evidence type="ECO:0000256" key="2">
    <source>
        <dbReference type="ARBA" id="ARBA00022801"/>
    </source>
</evidence>
<dbReference type="PANTHER" id="PTHR31793">
    <property type="entry name" value="4-HYDROXYBENZOYL-COA THIOESTERASE FAMILY MEMBER"/>
    <property type="match status" value="1"/>
</dbReference>
<dbReference type="STRING" id="89784.SAMN04489725_10414"/>
<dbReference type="PANTHER" id="PTHR31793:SF27">
    <property type="entry name" value="NOVEL THIOESTERASE SUPERFAMILY DOMAIN AND SAPOSIN A-TYPE DOMAIN CONTAINING PROTEIN (0610012H03RIK)"/>
    <property type="match status" value="1"/>
</dbReference>
<dbReference type="InterPro" id="IPR029069">
    <property type="entry name" value="HotDog_dom_sf"/>
</dbReference>
<dbReference type="GO" id="GO:0047617">
    <property type="term" value="F:fatty acyl-CoA hydrolase activity"/>
    <property type="evidence" value="ECO:0007669"/>
    <property type="project" value="TreeGrafter"/>
</dbReference>
<keyword evidence="4" id="KW-1185">Reference proteome</keyword>
<sequence>MLTLSQPVTMYADNLAKWGSMQMGITQITITVRCTEIDVNGHVNNAKFVEYYEWGREDWYEQHQLPYETLSNMGFITVVARAEIDYRQPAHQNEQLLVTTWLSDVGRTSFRMRQRITGTNGYLVSEAQFVIVTVDPTTRRPVPVPDAISKHRSSS</sequence>
<reference evidence="4" key="1">
    <citation type="submission" date="2016-10" db="EMBL/GenBank/DDBJ databases">
        <authorList>
            <person name="Varghese N."/>
        </authorList>
    </citation>
    <scope>NUCLEOTIDE SEQUENCE [LARGE SCALE GENOMIC DNA]</scope>
    <source>
        <strain evidence="4">DSM 12489</strain>
    </source>
</reference>